<evidence type="ECO:0000256" key="3">
    <source>
        <dbReference type="ARBA" id="ARBA00023125"/>
    </source>
</evidence>
<evidence type="ECO:0000256" key="5">
    <source>
        <dbReference type="ARBA" id="ARBA00023242"/>
    </source>
</evidence>
<evidence type="ECO:0000313" key="7">
    <source>
        <dbReference type="EMBL" id="GMH30829.1"/>
    </source>
</evidence>
<name>A0AAD3TKI5_NEPGR</name>
<keyword evidence="8" id="KW-1185">Reference proteome</keyword>
<dbReference type="EMBL" id="BSYO01000039">
    <property type="protein sequence ID" value="GMH30829.1"/>
    <property type="molecule type" value="Genomic_DNA"/>
</dbReference>
<keyword evidence="6" id="KW-0732">Signal</keyword>
<feature type="signal peptide" evidence="6">
    <location>
        <begin position="1"/>
        <end position="21"/>
    </location>
</feature>
<dbReference type="GO" id="GO:0005634">
    <property type="term" value="C:nucleus"/>
    <property type="evidence" value="ECO:0007669"/>
    <property type="project" value="UniProtKB-SubCell"/>
</dbReference>
<dbReference type="Proteomes" id="UP001279734">
    <property type="component" value="Unassembled WGS sequence"/>
</dbReference>
<evidence type="ECO:0000256" key="6">
    <source>
        <dbReference type="SAM" id="SignalP"/>
    </source>
</evidence>
<evidence type="ECO:0000256" key="2">
    <source>
        <dbReference type="ARBA" id="ARBA00023015"/>
    </source>
</evidence>
<dbReference type="AlphaFoldDB" id="A0AAD3TKI5"/>
<feature type="chain" id="PRO_5042176783" description="B3 domain-containing protein" evidence="6">
    <location>
        <begin position="22"/>
        <end position="325"/>
    </location>
</feature>
<keyword evidence="5" id="KW-0539">Nucleus</keyword>
<evidence type="ECO:0000256" key="1">
    <source>
        <dbReference type="ARBA" id="ARBA00004123"/>
    </source>
</evidence>
<dbReference type="SUPFAM" id="SSF101936">
    <property type="entry name" value="DNA-binding pseudobarrel domain"/>
    <property type="match status" value="1"/>
</dbReference>
<keyword evidence="2" id="KW-0805">Transcription regulation</keyword>
<organism evidence="7 8">
    <name type="scientific">Nepenthes gracilis</name>
    <name type="common">Slender pitcher plant</name>
    <dbReference type="NCBI Taxonomy" id="150966"/>
    <lineage>
        <taxon>Eukaryota</taxon>
        <taxon>Viridiplantae</taxon>
        <taxon>Streptophyta</taxon>
        <taxon>Embryophyta</taxon>
        <taxon>Tracheophyta</taxon>
        <taxon>Spermatophyta</taxon>
        <taxon>Magnoliopsida</taxon>
        <taxon>eudicotyledons</taxon>
        <taxon>Gunneridae</taxon>
        <taxon>Pentapetalae</taxon>
        <taxon>Caryophyllales</taxon>
        <taxon>Nepenthaceae</taxon>
        <taxon>Nepenthes</taxon>
    </lineage>
</organism>
<gene>
    <name evidence="7" type="ORF">Nepgr_032672</name>
</gene>
<keyword evidence="3" id="KW-0238">DNA-binding</keyword>
<evidence type="ECO:0000313" key="8">
    <source>
        <dbReference type="Proteomes" id="UP001279734"/>
    </source>
</evidence>
<comment type="caution">
    <text evidence="7">The sequence shown here is derived from an EMBL/GenBank/DDBJ whole genome shotgun (WGS) entry which is preliminary data.</text>
</comment>
<keyword evidence="4" id="KW-0804">Transcription</keyword>
<comment type="subcellular location">
    <subcellularLocation>
        <location evidence="1">Nucleus</location>
    </subcellularLocation>
</comment>
<proteinExistence type="predicted"/>
<sequence>MESHRMDAFITLLVLRELTEAQDTNSVKVPGLSLTLSLGKNSVDDNGRNYRTVLKEPNRCYSGSDFSEMSMPKYHQSLAKECEEDTVWGSSANLDLFDHSPDLSLALSLPGCSNKRRKSLHSDPVFAAAEILTMMKNLPWLPPAKIGEEKSLGILSAPEMKPFNSSHLKKIRTILKRKSRPSDDTQRIGIITLCEAAEVKRKIDKCPWTIRKRLTTSDVNHLSWLLIGREVARAKILAHLTENEAHTVHTRDGLRVAIWDCDTNTLHPLVFKNIESTRSYIFIDNWIKQFVTRKELREGDEVGLSWDHFSMSLLFSVLNRAILFA</sequence>
<dbReference type="GO" id="GO:0003677">
    <property type="term" value="F:DNA binding"/>
    <property type="evidence" value="ECO:0007669"/>
    <property type="project" value="UniProtKB-KW"/>
</dbReference>
<reference evidence="7" key="1">
    <citation type="submission" date="2023-05" db="EMBL/GenBank/DDBJ databases">
        <title>Nepenthes gracilis genome sequencing.</title>
        <authorList>
            <person name="Fukushima K."/>
        </authorList>
    </citation>
    <scope>NUCLEOTIDE SEQUENCE</scope>
    <source>
        <strain evidence="7">SING2019-196</strain>
    </source>
</reference>
<protein>
    <recommendedName>
        <fullName evidence="9">B3 domain-containing protein</fullName>
    </recommendedName>
</protein>
<evidence type="ECO:0000256" key="4">
    <source>
        <dbReference type="ARBA" id="ARBA00023163"/>
    </source>
</evidence>
<dbReference type="InterPro" id="IPR051442">
    <property type="entry name" value="B3_domain"/>
</dbReference>
<dbReference type="PANTHER" id="PTHR34269">
    <property type="entry name" value="TRANSCRIPTION FACTOR B3-DOMAIN FAMILY-RELATED"/>
    <property type="match status" value="1"/>
</dbReference>
<dbReference type="PANTHER" id="PTHR34269:SF11">
    <property type="entry name" value="B3 DOMAIN PROTEIN"/>
    <property type="match status" value="1"/>
</dbReference>
<dbReference type="CDD" id="cd10017">
    <property type="entry name" value="B3_DNA"/>
    <property type="match status" value="1"/>
</dbReference>
<dbReference type="InterPro" id="IPR003340">
    <property type="entry name" value="B3_DNA-bd"/>
</dbReference>
<dbReference type="Gene3D" id="2.40.330.10">
    <property type="entry name" value="DNA-binding pseudobarrel domain"/>
    <property type="match status" value="1"/>
</dbReference>
<evidence type="ECO:0008006" key="9">
    <source>
        <dbReference type="Google" id="ProtNLM"/>
    </source>
</evidence>
<dbReference type="InterPro" id="IPR015300">
    <property type="entry name" value="DNA-bd_pseudobarrel_sf"/>
</dbReference>
<accession>A0AAD3TKI5</accession>